<name>A0AAE1ACM4_9GAST</name>
<evidence type="ECO:0000256" key="13">
    <source>
        <dbReference type="SAM" id="SignalP"/>
    </source>
</evidence>
<dbReference type="SUPFAM" id="SSF51445">
    <property type="entry name" value="(Trans)glycosidases"/>
    <property type="match status" value="1"/>
</dbReference>
<dbReference type="InterPro" id="IPR006047">
    <property type="entry name" value="GH13_cat_dom"/>
</dbReference>
<accession>A0AAE1ACM4</accession>
<keyword evidence="6 11" id="KW-0378">Hydrolase</keyword>
<keyword evidence="13" id="KW-0732">Signal</keyword>
<comment type="similarity">
    <text evidence="4 10">Belongs to the glycosyl hydrolase 13 family.</text>
</comment>
<evidence type="ECO:0000256" key="12">
    <source>
        <dbReference type="SAM" id="MobiDB-lite"/>
    </source>
</evidence>
<dbReference type="CDD" id="cd11317">
    <property type="entry name" value="AmyAc_bac_euk_AmyA"/>
    <property type="match status" value="1"/>
</dbReference>
<evidence type="ECO:0000256" key="9">
    <source>
        <dbReference type="ARBA" id="ARBA00023295"/>
    </source>
</evidence>
<keyword evidence="8 11" id="KW-0119">Carbohydrate metabolism</keyword>
<evidence type="ECO:0000259" key="14">
    <source>
        <dbReference type="SMART" id="SM00642"/>
    </source>
</evidence>
<dbReference type="PANTHER" id="PTHR43447">
    <property type="entry name" value="ALPHA-AMYLASE"/>
    <property type="match status" value="1"/>
</dbReference>
<comment type="cofactor">
    <cofactor evidence="2">
        <name>Ca(2+)</name>
        <dbReference type="ChEBI" id="CHEBI:29108"/>
    </cofactor>
</comment>
<dbReference type="Pfam" id="PF00128">
    <property type="entry name" value="Alpha-amylase"/>
    <property type="match status" value="1"/>
</dbReference>
<dbReference type="Gene3D" id="3.20.20.80">
    <property type="entry name" value="Glycosidases"/>
    <property type="match status" value="1"/>
</dbReference>
<feature type="signal peptide" evidence="13">
    <location>
        <begin position="1"/>
        <end position="17"/>
    </location>
</feature>
<keyword evidence="7" id="KW-0868">Chloride</keyword>
<gene>
    <name evidence="15" type="ORF">RRG08_048586</name>
</gene>
<dbReference type="GO" id="GO:0004556">
    <property type="term" value="F:alpha-amylase activity"/>
    <property type="evidence" value="ECO:0007669"/>
    <property type="project" value="UniProtKB-UniRule"/>
</dbReference>
<reference evidence="15" key="1">
    <citation type="journal article" date="2023" name="G3 (Bethesda)">
        <title>A reference genome for the long-term kleptoplast-retaining sea slug Elysia crispata morphotype clarki.</title>
        <authorList>
            <person name="Eastman K.E."/>
            <person name="Pendleton A.L."/>
            <person name="Shaikh M.A."/>
            <person name="Suttiyut T."/>
            <person name="Ogas R."/>
            <person name="Tomko P."/>
            <person name="Gavelis G."/>
            <person name="Widhalm J.R."/>
            <person name="Wisecaver J.H."/>
        </authorList>
    </citation>
    <scope>NUCLEOTIDE SEQUENCE</scope>
    <source>
        <strain evidence="15">ECLA1</strain>
    </source>
</reference>
<feature type="region of interest" description="Disordered" evidence="12">
    <location>
        <begin position="148"/>
        <end position="169"/>
    </location>
</feature>
<dbReference type="AlphaFoldDB" id="A0AAE1ACM4"/>
<dbReference type="InterPro" id="IPR006046">
    <property type="entry name" value="Alpha_amylase"/>
</dbReference>
<comment type="caution">
    <text evidence="15">The sequence shown here is derived from an EMBL/GenBank/DDBJ whole genome shotgun (WGS) entry which is preliminary data.</text>
</comment>
<dbReference type="Proteomes" id="UP001283361">
    <property type="component" value="Unassembled WGS sequence"/>
</dbReference>
<dbReference type="GO" id="GO:0043169">
    <property type="term" value="F:cation binding"/>
    <property type="evidence" value="ECO:0007669"/>
    <property type="project" value="InterPro"/>
</dbReference>
<evidence type="ECO:0000256" key="4">
    <source>
        <dbReference type="ARBA" id="ARBA00008061"/>
    </source>
</evidence>
<dbReference type="PRINTS" id="PR00110">
    <property type="entry name" value="ALPHAAMYLASE"/>
</dbReference>
<keyword evidence="16" id="KW-1185">Reference proteome</keyword>
<organism evidence="15 16">
    <name type="scientific">Elysia crispata</name>
    <name type="common">lettuce slug</name>
    <dbReference type="NCBI Taxonomy" id="231223"/>
    <lineage>
        <taxon>Eukaryota</taxon>
        <taxon>Metazoa</taxon>
        <taxon>Spiralia</taxon>
        <taxon>Lophotrochozoa</taxon>
        <taxon>Mollusca</taxon>
        <taxon>Gastropoda</taxon>
        <taxon>Heterobranchia</taxon>
        <taxon>Euthyneura</taxon>
        <taxon>Panpulmonata</taxon>
        <taxon>Sacoglossa</taxon>
        <taxon>Placobranchoidea</taxon>
        <taxon>Plakobranchidae</taxon>
        <taxon>Elysia</taxon>
    </lineage>
</organism>
<comment type="cofactor">
    <cofactor evidence="3">
        <name>chloride</name>
        <dbReference type="ChEBI" id="CHEBI:17996"/>
    </cofactor>
</comment>
<evidence type="ECO:0000256" key="10">
    <source>
        <dbReference type="RuleBase" id="RU003615"/>
    </source>
</evidence>
<evidence type="ECO:0000313" key="16">
    <source>
        <dbReference type="Proteomes" id="UP001283361"/>
    </source>
</evidence>
<dbReference type="InterPro" id="IPR017853">
    <property type="entry name" value="GH"/>
</dbReference>
<feature type="chain" id="PRO_5042260720" description="Alpha-amylase" evidence="13">
    <location>
        <begin position="18"/>
        <end position="506"/>
    </location>
</feature>
<evidence type="ECO:0000256" key="6">
    <source>
        <dbReference type="ARBA" id="ARBA00022801"/>
    </source>
</evidence>
<evidence type="ECO:0000313" key="15">
    <source>
        <dbReference type="EMBL" id="KAK3785450.1"/>
    </source>
</evidence>
<evidence type="ECO:0000256" key="2">
    <source>
        <dbReference type="ARBA" id="ARBA00001913"/>
    </source>
</evidence>
<sequence>MWVSGVLLLGLFGLSSQYDPYHDPHCGGRQVIVHLFEWKWADIAAECERYLGPKGFCGVQVSPPNEHTVITQGGDRPWWERYQPVSYKLVSRSGDEGQFKDMVDRCKKVGVRIYVDAVLNHMAGLGRSGTGSAGSSFNSDQHSFPGVPFGPNDFHKRSDCPSASGNVDNYQDPKNVRNCNLVGLVDINGGTDYVRGKQAEFLNHLIDIGVAGFRCDASKHIWPGDMGGIQSKVKDLPEGGRPFFYHEVSDFNNEAVHDSEYFGEGYVTEFRYSVKVKNGVDNLDQLHYVYDQGWNMSPSNQAFVYVDNHDTQRNGGVITIGYARYKRAQAFTLAYNYGFTRVMSSYYFDNKDQGPPHNGGSLHQRCHDKPRWLLWKWLDGSQLRRVTWPNSATSSCNRRGLRCQLEHEAKRCLVLQQRQPPASSPMGLNNFNEHRQTGMPSGSYCDLISDCKVKVETWMAAGTPRSSPADGNDPFVAIISQHGYFNSTIKFRPLGQRPEWAKKRKT</sequence>
<evidence type="ECO:0000256" key="11">
    <source>
        <dbReference type="RuleBase" id="RU361134"/>
    </source>
</evidence>
<keyword evidence="9 11" id="KW-0326">Glycosidase</keyword>
<dbReference type="GO" id="GO:0005975">
    <property type="term" value="P:carbohydrate metabolic process"/>
    <property type="evidence" value="ECO:0007669"/>
    <property type="project" value="InterPro"/>
</dbReference>
<dbReference type="EC" id="3.2.1.1" evidence="5 11"/>
<dbReference type="EMBL" id="JAWDGP010002127">
    <property type="protein sequence ID" value="KAK3785450.1"/>
    <property type="molecule type" value="Genomic_DNA"/>
</dbReference>
<proteinExistence type="inferred from homology"/>
<evidence type="ECO:0000256" key="3">
    <source>
        <dbReference type="ARBA" id="ARBA00001923"/>
    </source>
</evidence>
<evidence type="ECO:0000256" key="1">
    <source>
        <dbReference type="ARBA" id="ARBA00000548"/>
    </source>
</evidence>
<evidence type="ECO:0000256" key="7">
    <source>
        <dbReference type="ARBA" id="ARBA00023214"/>
    </source>
</evidence>
<comment type="catalytic activity">
    <reaction evidence="1 11">
        <text>Endohydrolysis of (1-&gt;4)-alpha-D-glucosidic linkages in polysaccharides containing three or more (1-&gt;4)-alpha-linked D-glucose units.</text>
        <dbReference type="EC" id="3.2.1.1"/>
    </reaction>
</comment>
<evidence type="ECO:0000256" key="5">
    <source>
        <dbReference type="ARBA" id="ARBA00012595"/>
    </source>
</evidence>
<feature type="domain" description="Glycosyl hydrolase family 13 catalytic" evidence="14">
    <location>
        <begin position="30"/>
        <end position="384"/>
    </location>
</feature>
<protein>
    <recommendedName>
        <fullName evidence="5 11">Alpha-amylase</fullName>
        <ecNumber evidence="5 11">3.2.1.1</ecNumber>
    </recommendedName>
</protein>
<evidence type="ECO:0000256" key="8">
    <source>
        <dbReference type="ARBA" id="ARBA00023277"/>
    </source>
</evidence>
<dbReference type="SMART" id="SM00642">
    <property type="entry name" value="Aamy"/>
    <property type="match status" value="1"/>
</dbReference>